<dbReference type="AlphaFoldDB" id="A0A067LQ95"/>
<evidence type="ECO:0000313" key="2">
    <source>
        <dbReference type="Proteomes" id="UP000027138"/>
    </source>
</evidence>
<dbReference type="Proteomes" id="UP000027138">
    <property type="component" value="Unassembled WGS sequence"/>
</dbReference>
<protein>
    <submittedName>
        <fullName evidence="1">Uncharacterized protein</fullName>
    </submittedName>
</protein>
<keyword evidence="2" id="KW-1185">Reference proteome</keyword>
<reference evidence="1 2" key="1">
    <citation type="journal article" date="2014" name="PLoS ONE">
        <title>Global Analysis of Gene Expression Profiles in Physic Nut (Jatropha curcas L.) Seedlings Exposed to Salt Stress.</title>
        <authorList>
            <person name="Zhang L."/>
            <person name="Zhang C."/>
            <person name="Wu P."/>
            <person name="Chen Y."/>
            <person name="Li M."/>
            <person name="Jiang H."/>
            <person name="Wu G."/>
        </authorList>
    </citation>
    <scope>NUCLEOTIDE SEQUENCE [LARGE SCALE GENOMIC DNA]</scope>
    <source>
        <strain evidence="2">cv. GZQX0401</strain>
        <tissue evidence="1">Young leaves</tissue>
    </source>
</reference>
<gene>
    <name evidence="1" type="ORF">JCGZ_03918</name>
</gene>
<evidence type="ECO:0000313" key="1">
    <source>
        <dbReference type="EMBL" id="KDP47110.1"/>
    </source>
</evidence>
<accession>A0A067LQ95</accession>
<proteinExistence type="predicted"/>
<dbReference type="EMBL" id="KK914197">
    <property type="protein sequence ID" value="KDP47110.1"/>
    <property type="molecule type" value="Genomic_DNA"/>
</dbReference>
<name>A0A067LQ95_JATCU</name>
<organism evidence="1 2">
    <name type="scientific">Jatropha curcas</name>
    <name type="common">Barbados nut</name>
    <dbReference type="NCBI Taxonomy" id="180498"/>
    <lineage>
        <taxon>Eukaryota</taxon>
        <taxon>Viridiplantae</taxon>
        <taxon>Streptophyta</taxon>
        <taxon>Embryophyta</taxon>
        <taxon>Tracheophyta</taxon>
        <taxon>Spermatophyta</taxon>
        <taxon>Magnoliopsida</taxon>
        <taxon>eudicotyledons</taxon>
        <taxon>Gunneridae</taxon>
        <taxon>Pentapetalae</taxon>
        <taxon>rosids</taxon>
        <taxon>fabids</taxon>
        <taxon>Malpighiales</taxon>
        <taxon>Euphorbiaceae</taxon>
        <taxon>Crotonoideae</taxon>
        <taxon>Jatropheae</taxon>
        <taxon>Jatropha</taxon>
    </lineage>
</organism>
<sequence>MIRQLLNSLSWDLIERYPWGDVADNPGFIQATVGYQHKRFLLPVLFYDMYYLRERMYEWELGPDWSRVLHDVPYYMLSTISIQLEPDITGHPPDPSS</sequence>